<dbReference type="STRING" id="76193.A0A194RHJ5"/>
<keyword evidence="4" id="KW-0548">Nucleotidyltransferase</keyword>
<organism evidence="8 9">
    <name type="scientific">Papilio machaon</name>
    <name type="common">Old World swallowtail butterfly</name>
    <dbReference type="NCBI Taxonomy" id="76193"/>
    <lineage>
        <taxon>Eukaryota</taxon>
        <taxon>Metazoa</taxon>
        <taxon>Ecdysozoa</taxon>
        <taxon>Arthropoda</taxon>
        <taxon>Hexapoda</taxon>
        <taxon>Insecta</taxon>
        <taxon>Pterygota</taxon>
        <taxon>Neoptera</taxon>
        <taxon>Endopterygota</taxon>
        <taxon>Lepidoptera</taxon>
        <taxon>Glossata</taxon>
        <taxon>Ditrysia</taxon>
        <taxon>Papilionoidea</taxon>
        <taxon>Papilionidae</taxon>
        <taxon>Papilioninae</taxon>
        <taxon>Papilio</taxon>
    </lineage>
</organism>
<dbReference type="GO" id="GO:0004654">
    <property type="term" value="F:polyribonucleotide nucleotidyltransferase activity"/>
    <property type="evidence" value="ECO:0007669"/>
    <property type="project" value="UniProtKB-EC"/>
</dbReference>
<dbReference type="GO" id="GO:0000958">
    <property type="term" value="P:mitochondrial mRNA catabolic process"/>
    <property type="evidence" value="ECO:0007669"/>
    <property type="project" value="TreeGrafter"/>
</dbReference>
<evidence type="ECO:0000256" key="5">
    <source>
        <dbReference type="ARBA" id="ARBA00022884"/>
    </source>
</evidence>
<dbReference type="InterPro" id="IPR036345">
    <property type="entry name" value="ExoRNase_PH_dom2_sf"/>
</dbReference>
<dbReference type="Pfam" id="PF03726">
    <property type="entry name" value="PNPase"/>
    <property type="match status" value="1"/>
</dbReference>
<dbReference type="Gene3D" id="2.40.50.140">
    <property type="entry name" value="Nucleic acid-binding proteins"/>
    <property type="match status" value="1"/>
</dbReference>
<dbReference type="Gene3D" id="3.30.230.70">
    <property type="entry name" value="GHMP Kinase, N-terminal domain"/>
    <property type="match status" value="3"/>
</dbReference>
<evidence type="ECO:0000313" key="9">
    <source>
        <dbReference type="Proteomes" id="UP000053240"/>
    </source>
</evidence>
<keyword evidence="5 6" id="KW-0694">RNA-binding</keyword>
<dbReference type="InterPro" id="IPR012162">
    <property type="entry name" value="PNPase"/>
</dbReference>
<dbReference type="InterPro" id="IPR015848">
    <property type="entry name" value="PNPase_PH_RNA-bd_bac/org-type"/>
</dbReference>
<dbReference type="InterPro" id="IPR012340">
    <property type="entry name" value="NA-bd_OB-fold"/>
</dbReference>
<dbReference type="GO" id="GO:0003723">
    <property type="term" value="F:RNA binding"/>
    <property type="evidence" value="ECO:0007669"/>
    <property type="project" value="UniProtKB-UniRule"/>
</dbReference>
<keyword evidence="9" id="KW-1185">Reference proteome</keyword>
<dbReference type="EC" id="2.7.7.8" evidence="2"/>
<dbReference type="Pfam" id="PF03725">
    <property type="entry name" value="RNase_PH_C"/>
    <property type="match status" value="1"/>
</dbReference>
<dbReference type="PROSITE" id="PS50126">
    <property type="entry name" value="S1"/>
    <property type="match status" value="1"/>
</dbReference>
<dbReference type="InterPro" id="IPR020568">
    <property type="entry name" value="Ribosomal_Su5_D2-typ_SF"/>
</dbReference>
<evidence type="ECO:0000256" key="6">
    <source>
        <dbReference type="PROSITE-ProRule" id="PRU00117"/>
    </source>
</evidence>
<dbReference type="Proteomes" id="UP000053240">
    <property type="component" value="Unassembled WGS sequence"/>
</dbReference>
<dbReference type="Pfam" id="PF01138">
    <property type="entry name" value="RNase_PH"/>
    <property type="match status" value="2"/>
</dbReference>
<evidence type="ECO:0000256" key="1">
    <source>
        <dbReference type="ARBA" id="ARBA00007404"/>
    </source>
</evidence>
<dbReference type="GO" id="GO:0000965">
    <property type="term" value="P:mitochondrial RNA 3'-end processing"/>
    <property type="evidence" value="ECO:0007669"/>
    <property type="project" value="TreeGrafter"/>
</dbReference>
<feature type="domain" description="S1 motif" evidence="7">
    <location>
        <begin position="624"/>
        <end position="695"/>
    </location>
</feature>
<dbReference type="PANTHER" id="PTHR11252">
    <property type="entry name" value="POLYRIBONUCLEOTIDE NUCLEOTIDYLTRANSFERASE"/>
    <property type="match status" value="1"/>
</dbReference>
<dbReference type="SUPFAM" id="SSF54211">
    <property type="entry name" value="Ribosomal protein S5 domain 2-like"/>
    <property type="match status" value="2"/>
</dbReference>
<dbReference type="FunFam" id="2.40.50.140:FF:000113">
    <property type="entry name" value="polyribonucleotide nucleotidyltransferase 1, mitochondrial"/>
    <property type="match status" value="1"/>
</dbReference>
<dbReference type="InterPro" id="IPR036456">
    <property type="entry name" value="PNPase_PH_RNA-bd_sf"/>
</dbReference>
<comment type="similarity">
    <text evidence="1">Belongs to the polyribonucleotide nucleotidyltransferase family.</text>
</comment>
<proteinExistence type="inferred from homology"/>
<dbReference type="PROSITE" id="PS50084">
    <property type="entry name" value="KH_TYPE_1"/>
    <property type="match status" value="1"/>
</dbReference>
<gene>
    <name evidence="8" type="ORF">RR48_13651</name>
</gene>
<keyword evidence="3 8" id="KW-0808">Transferase</keyword>
<dbReference type="AlphaFoldDB" id="A0A194RHJ5"/>
<dbReference type="FunFam" id="3.30.230.70:FF:000001">
    <property type="entry name" value="Polyribonucleotide nucleotidyltransferase"/>
    <property type="match status" value="1"/>
</dbReference>
<evidence type="ECO:0000259" key="7">
    <source>
        <dbReference type="PROSITE" id="PS50126"/>
    </source>
</evidence>
<dbReference type="SUPFAM" id="SSF50249">
    <property type="entry name" value="Nucleic acid-binding proteins"/>
    <property type="match status" value="1"/>
</dbReference>
<dbReference type="EMBL" id="KQ460205">
    <property type="protein sequence ID" value="KPJ16795.1"/>
    <property type="molecule type" value="Genomic_DNA"/>
</dbReference>
<dbReference type="GO" id="GO:0000175">
    <property type="term" value="F:3'-5'-RNA exonuclease activity"/>
    <property type="evidence" value="ECO:0007669"/>
    <property type="project" value="TreeGrafter"/>
</dbReference>
<protein>
    <recommendedName>
        <fullName evidence="2">polyribonucleotide nucleotidyltransferase</fullName>
        <ecNumber evidence="2">2.7.7.8</ecNumber>
    </recommendedName>
</protein>
<reference evidence="8 9" key="1">
    <citation type="journal article" date="2015" name="Nat. Commun.">
        <title>Outbred genome sequencing and CRISPR/Cas9 gene editing in butterflies.</title>
        <authorList>
            <person name="Li X."/>
            <person name="Fan D."/>
            <person name="Zhang W."/>
            <person name="Liu G."/>
            <person name="Zhang L."/>
            <person name="Zhao L."/>
            <person name="Fang X."/>
            <person name="Chen L."/>
            <person name="Dong Y."/>
            <person name="Chen Y."/>
            <person name="Ding Y."/>
            <person name="Zhao R."/>
            <person name="Feng M."/>
            <person name="Zhu Y."/>
            <person name="Feng Y."/>
            <person name="Jiang X."/>
            <person name="Zhu D."/>
            <person name="Xiang H."/>
            <person name="Feng X."/>
            <person name="Li S."/>
            <person name="Wang J."/>
            <person name="Zhang G."/>
            <person name="Kronforst M.R."/>
            <person name="Wang W."/>
        </authorList>
    </citation>
    <scope>NUCLEOTIDE SEQUENCE [LARGE SCALE GENOMIC DNA]</scope>
    <source>
        <strain evidence="8">Ya'a_city_454_Pm</strain>
        <tissue evidence="8">Whole body</tissue>
    </source>
</reference>
<evidence type="ECO:0000256" key="3">
    <source>
        <dbReference type="ARBA" id="ARBA00022679"/>
    </source>
</evidence>
<dbReference type="InParanoid" id="A0A194RHJ5"/>
<evidence type="ECO:0000256" key="4">
    <source>
        <dbReference type="ARBA" id="ARBA00022695"/>
    </source>
</evidence>
<dbReference type="Gene3D" id="3.30.1370.10">
    <property type="entry name" value="K Homology domain, type 1"/>
    <property type="match status" value="1"/>
</dbReference>
<evidence type="ECO:0000313" key="8">
    <source>
        <dbReference type="EMBL" id="KPJ16795.1"/>
    </source>
</evidence>
<dbReference type="SUPFAM" id="SSF55666">
    <property type="entry name" value="Ribonuclease PH domain 2-like"/>
    <property type="match status" value="2"/>
</dbReference>
<dbReference type="Gene3D" id="1.10.10.400">
    <property type="entry name" value="Polyribonucleotide nucleotidyltransferase, RNA-binding domain"/>
    <property type="match status" value="1"/>
</dbReference>
<dbReference type="GO" id="GO:0005739">
    <property type="term" value="C:mitochondrion"/>
    <property type="evidence" value="ECO:0007669"/>
    <property type="project" value="TreeGrafter"/>
</dbReference>
<dbReference type="InterPro" id="IPR001247">
    <property type="entry name" value="ExoRNase_PH_dom1"/>
</dbReference>
<dbReference type="GO" id="GO:0005829">
    <property type="term" value="C:cytosol"/>
    <property type="evidence" value="ECO:0007669"/>
    <property type="project" value="TreeGrafter"/>
</dbReference>
<dbReference type="InterPro" id="IPR015847">
    <property type="entry name" value="ExoRNase_PH_dom2"/>
</dbReference>
<dbReference type="InterPro" id="IPR003029">
    <property type="entry name" value="S1_domain"/>
</dbReference>
<dbReference type="SUPFAM" id="SSF46915">
    <property type="entry name" value="Polynucleotide phosphorylase/guanosine pentaphosphate synthase (PNPase/GPSI), domain 3"/>
    <property type="match status" value="1"/>
</dbReference>
<evidence type="ECO:0000256" key="2">
    <source>
        <dbReference type="ARBA" id="ARBA00012416"/>
    </source>
</evidence>
<dbReference type="InterPro" id="IPR027408">
    <property type="entry name" value="PNPase/RNase_PH_dom_sf"/>
</dbReference>
<sequence length="712" mass="76716">MLNRKRFILSKLKLKGLCYCRLLSTQTNVGEIEVPFSNGTTLKLSTGRYARFADGACVATLGNTSVLATVVAKAKASAASFLPLVVDYRQKAAAAGRIPTNFLRRELGPTEREILTSRLVDRSVRPLFPQDFTSDTQLACNTLAVDGTNPPETVAINAASAALALSDVPWDGPIGAVRLGQIDNELIVNPTRRELERSSLNLVVAAASGNLVVMLEGGANDVLQQDLLKAIKLGAKEAQHVVRAIERLASAHGKRKRAYAAPPQLPGDVADALRALCTMKIREILSDFSHDKTSRDAALAELRQTAVAQLRDAGDPALLVDCFNAHLRQTFRDLIFETDVRCDGRALDELRKINCEVSLYEPLHGSALFQRGQTQVLCTVAFDSPDSALKLDPLTAITRYTRVLAPSYHPLPPPPPPAPCPDRAHPAGSSSMASVCGGSLALLDAGVALSAPAAGVAVGLVSRYQDGALCDYRILTDLLGIEDYMGDMDFKVAGTKRGVTALQADVKTAGLPLKVVMEAVQRACDAKARVIDIMNKCIDRPRQDRKESLPVTEELTVEPHERSRVLGPAGINLKRLYVETGVQLSALDERRFSVFAPNAAALAEARARLAGWLSAERAPDLEFGAVYTARVVELRDCGVMVSLHAALPPALLHNSQLDHRKVQHPSALGLAVGSEIHVKYFGRDPVSGQIRLSRKVLTSPPPATPRKLDRSS</sequence>
<dbReference type="PANTHER" id="PTHR11252:SF0">
    <property type="entry name" value="POLYRIBONUCLEOTIDE NUCLEOTIDYLTRANSFERASE 1, MITOCHONDRIAL"/>
    <property type="match status" value="1"/>
</dbReference>
<accession>A0A194RHJ5</accession>
<name>A0A194RHJ5_PAPMA</name>
<dbReference type="SUPFAM" id="SSF54791">
    <property type="entry name" value="Eukaryotic type KH-domain (KH-domain type I)"/>
    <property type="match status" value="1"/>
</dbReference>
<dbReference type="InterPro" id="IPR036612">
    <property type="entry name" value="KH_dom_type_1_sf"/>
</dbReference>
<dbReference type="FunCoup" id="A0A194RHJ5">
    <property type="interactions" value="1596"/>
</dbReference>